<reference evidence="2" key="2">
    <citation type="submission" date="2022-10" db="EMBL/GenBank/DDBJ databases">
        <authorList>
            <consortium name="ENA_rothamsted_submissions"/>
            <consortium name="culmorum"/>
            <person name="King R."/>
        </authorList>
    </citation>
    <scope>NUCLEOTIDE SEQUENCE</scope>
</reference>
<dbReference type="OrthoDB" id="6779283at2759"/>
<sequence length="217" mass="23598">MQGRGVNHWDSPVYILLAVRGSPVAVRGSPVTVRGSPVAVRGSPVAVRGSPVAVRGSPVAVRWQSGGSSLSLKGDRSTTPENRKKLKHRYKQNDNLPSPVDQLGTWTETIPLTQNTKESVMGPLESFLRSINCYPEQDNNRKKEAAKSRPRFPLLQPTSPPPLSESVDCLQPSSSSAFSWTPSLLAQRRNNKPARGNEGSLPEREENDCSGDQPHSA</sequence>
<evidence type="ECO:0000256" key="1">
    <source>
        <dbReference type="SAM" id="MobiDB-lite"/>
    </source>
</evidence>
<protein>
    <submittedName>
        <fullName evidence="2">Uncharacterized protein</fullName>
    </submittedName>
</protein>
<dbReference type="EMBL" id="OU896717">
    <property type="protein sequence ID" value="CAG9814779.1"/>
    <property type="molecule type" value="Genomic_DNA"/>
</dbReference>
<dbReference type="AlphaFoldDB" id="A0A9N9SA42"/>
<name>A0A9N9SA42_PHACE</name>
<keyword evidence="3" id="KW-1185">Reference proteome</keyword>
<gene>
    <name evidence="2" type="ORF">PHAECO_LOCUS2151</name>
</gene>
<feature type="compositionally biased region" description="Low complexity" evidence="1">
    <location>
        <begin position="173"/>
        <end position="183"/>
    </location>
</feature>
<organism evidence="2 3">
    <name type="scientific">Phaedon cochleariae</name>
    <name type="common">Mustard beetle</name>
    <dbReference type="NCBI Taxonomy" id="80249"/>
    <lineage>
        <taxon>Eukaryota</taxon>
        <taxon>Metazoa</taxon>
        <taxon>Ecdysozoa</taxon>
        <taxon>Arthropoda</taxon>
        <taxon>Hexapoda</taxon>
        <taxon>Insecta</taxon>
        <taxon>Pterygota</taxon>
        <taxon>Neoptera</taxon>
        <taxon>Endopterygota</taxon>
        <taxon>Coleoptera</taxon>
        <taxon>Polyphaga</taxon>
        <taxon>Cucujiformia</taxon>
        <taxon>Chrysomeloidea</taxon>
        <taxon>Chrysomelidae</taxon>
        <taxon>Chrysomelinae</taxon>
        <taxon>Chrysomelini</taxon>
        <taxon>Phaedon</taxon>
    </lineage>
</organism>
<feature type="compositionally biased region" description="Basic and acidic residues" evidence="1">
    <location>
        <begin position="138"/>
        <end position="147"/>
    </location>
</feature>
<feature type="region of interest" description="Disordered" evidence="1">
    <location>
        <begin position="64"/>
        <end position="85"/>
    </location>
</feature>
<feature type="region of interest" description="Disordered" evidence="1">
    <location>
        <begin position="138"/>
        <end position="217"/>
    </location>
</feature>
<evidence type="ECO:0000313" key="2">
    <source>
        <dbReference type="EMBL" id="CAG9814779.1"/>
    </source>
</evidence>
<dbReference type="Proteomes" id="UP001153737">
    <property type="component" value="Chromosome 11"/>
</dbReference>
<proteinExistence type="predicted"/>
<reference evidence="2" key="1">
    <citation type="submission" date="2022-01" db="EMBL/GenBank/DDBJ databases">
        <authorList>
            <person name="King R."/>
        </authorList>
    </citation>
    <scope>NUCLEOTIDE SEQUENCE</scope>
</reference>
<accession>A0A9N9SA42</accession>
<evidence type="ECO:0000313" key="3">
    <source>
        <dbReference type="Proteomes" id="UP001153737"/>
    </source>
</evidence>
<feature type="compositionally biased region" description="Basic and acidic residues" evidence="1">
    <location>
        <begin position="73"/>
        <end position="83"/>
    </location>
</feature>